<feature type="coiled-coil region" evidence="2">
    <location>
        <begin position="432"/>
        <end position="470"/>
    </location>
</feature>
<feature type="repeat" description="TPR" evidence="1">
    <location>
        <begin position="158"/>
        <end position="191"/>
    </location>
</feature>
<organism evidence="6 7">
    <name type="scientific">Chryseosolibacter histidini</name>
    <dbReference type="NCBI Taxonomy" id="2782349"/>
    <lineage>
        <taxon>Bacteria</taxon>
        <taxon>Pseudomonadati</taxon>
        <taxon>Bacteroidota</taxon>
        <taxon>Cytophagia</taxon>
        <taxon>Cytophagales</taxon>
        <taxon>Chryseotaleaceae</taxon>
        <taxon>Chryseosolibacter</taxon>
    </lineage>
</organism>
<keyword evidence="7" id="KW-1185">Reference proteome</keyword>
<reference evidence="6 7" key="1">
    <citation type="submission" date="2021-05" db="EMBL/GenBank/DDBJ databases">
        <title>A Polyphasic approach of four new species of the genus Ohtaekwangia: Ohtaekwangia histidinii sp. nov., Ohtaekwangia cretensis sp. nov., Ohtaekwangia indiensis sp. nov., Ohtaekwangia reichenbachii sp. nov. from diverse environment.</title>
        <authorList>
            <person name="Octaviana S."/>
        </authorList>
    </citation>
    <scope>NUCLEOTIDE SEQUENCE [LARGE SCALE GENOMIC DNA]</scope>
    <source>
        <strain evidence="6 7">PWU4</strain>
    </source>
</reference>
<dbReference type="InterPro" id="IPR019734">
    <property type="entry name" value="TPR_rpt"/>
</dbReference>
<dbReference type="InterPro" id="IPR011990">
    <property type="entry name" value="TPR-like_helical_dom_sf"/>
</dbReference>
<proteinExistence type="predicted"/>
<dbReference type="SUPFAM" id="SSF55874">
    <property type="entry name" value="ATPase domain of HSP90 chaperone/DNA topoisomerase II/histidine kinase"/>
    <property type="match status" value="1"/>
</dbReference>
<name>A0AAP2DKF2_9BACT</name>
<dbReference type="Pfam" id="PF13424">
    <property type="entry name" value="TPR_12"/>
    <property type="match status" value="4"/>
</dbReference>
<evidence type="ECO:0000256" key="2">
    <source>
        <dbReference type="SAM" id="Coils"/>
    </source>
</evidence>
<gene>
    <name evidence="6" type="ORF">KK083_08820</name>
</gene>
<dbReference type="InterPro" id="IPR005467">
    <property type="entry name" value="His_kinase_dom"/>
</dbReference>
<feature type="repeat" description="TPR" evidence="1">
    <location>
        <begin position="318"/>
        <end position="351"/>
    </location>
</feature>
<dbReference type="Pfam" id="PF07568">
    <property type="entry name" value="HisKA_2"/>
    <property type="match status" value="1"/>
</dbReference>
<evidence type="ECO:0000256" key="3">
    <source>
        <dbReference type="SAM" id="Phobius"/>
    </source>
</evidence>
<dbReference type="Gene3D" id="3.30.565.10">
    <property type="entry name" value="Histidine kinase-like ATPase, C-terminal domain"/>
    <property type="match status" value="1"/>
</dbReference>
<keyword evidence="3" id="KW-0472">Membrane</keyword>
<dbReference type="EMBL" id="JAHESF010000007">
    <property type="protein sequence ID" value="MBT1696973.1"/>
    <property type="molecule type" value="Genomic_DNA"/>
</dbReference>
<dbReference type="SMART" id="SM00387">
    <property type="entry name" value="HATPase_c"/>
    <property type="match status" value="1"/>
</dbReference>
<keyword evidence="3" id="KW-1133">Transmembrane helix</keyword>
<dbReference type="AlphaFoldDB" id="A0AAP2DKF2"/>
<feature type="chain" id="PRO_5042933346" evidence="4">
    <location>
        <begin position="21"/>
        <end position="714"/>
    </location>
</feature>
<evidence type="ECO:0000256" key="4">
    <source>
        <dbReference type="SAM" id="SignalP"/>
    </source>
</evidence>
<dbReference type="InterPro" id="IPR036890">
    <property type="entry name" value="HATPase_C_sf"/>
</dbReference>
<evidence type="ECO:0000256" key="1">
    <source>
        <dbReference type="PROSITE-ProRule" id="PRU00339"/>
    </source>
</evidence>
<dbReference type="InterPro" id="IPR003594">
    <property type="entry name" value="HATPase_dom"/>
</dbReference>
<comment type="caution">
    <text evidence="6">The sequence shown here is derived from an EMBL/GenBank/DDBJ whole genome shotgun (WGS) entry which is preliminary data.</text>
</comment>
<accession>A0AAP2DKF2</accession>
<evidence type="ECO:0000313" key="7">
    <source>
        <dbReference type="Proteomes" id="UP001319200"/>
    </source>
</evidence>
<dbReference type="Proteomes" id="UP001319200">
    <property type="component" value="Unassembled WGS sequence"/>
</dbReference>
<keyword evidence="4" id="KW-0732">Signal</keyword>
<feature type="transmembrane region" description="Helical" evidence="3">
    <location>
        <begin position="476"/>
        <end position="494"/>
    </location>
</feature>
<feature type="domain" description="Histidine kinase" evidence="5">
    <location>
        <begin position="520"/>
        <end position="714"/>
    </location>
</feature>
<sequence>MKKACLQLVLMLFLCSFSKAQNTDSLYRALEDAKDLQRATLLMKVGDVEIGKDPSAAFGRFQEALNIFKEEGDTLKEIDAMLRLSTVYLRQGKNDLAIRLDSLSLSMAKSRQYLPGWATAHFNIGRYLNAKGMFREAITHYQQCIELRIKDGKENQVANAYNQIGVAYKNLSQYDEAKKYYTEGIAMARSNKDETTLAVLYMNLGNAHAITGNYQDALDNQLLSIRIKEKSGDRNGLTQSYINTSNIYSSMKQPDLALEYLYKALQLKESIQNPRSLAFIYNNMGVSYARKFMTDSAQLYLERSLEVRKKANDKAGMAQSYVNLGNLFRDQKLYEKSLDYYMLSLKLRESLQSKDDLANIYSNIGTLYTKLGQSSKGEEYLLKSLKLYKATGAAAIRETLYNLSALYELTGDTEKAADYRNEFLSLSDSLINDEVENRLVKLQAAFEIERKENQLRLNQQETEIKTLQLQESRRQMWGLAIALVFTLILLGIYIQHYSIKRKSAAQLKQKNDHIELLIRELHHRVKNNLQTISSLLSLQSFRVTDENARSALREGQSRIEAMSLIHQKLYIDDNLRGVDMEEYLQALIQTLAASFGYHAGIIKSNIETQARKLDVDLAIPIGLIINELMINAFKHAFQSVQNPELKVSLKKISDSKIELLVRDNGPGIQDLAASDQRKSFGMKLIQTLTRQLNGSFSVSNAEGAVFQLTFDAPL</sequence>
<dbReference type="PANTHER" id="PTHR10098">
    <property type="entry name" value="RAPSYN-RELATED"/>
    <property type="match status" value="1"/>
</dbReference>
<dbReference type="PANTHER" id="PTHR10098:SF108">
    <property type="entry name" value="TETRATRICOPEPTIDE REPEAT PROTEIN 28"/>
    <property type="match status" value="1"/>
</dbReference>
<dbReference type="RefSeq" id="WP_254162598.1">
    <property type="nucleotide sequence ID" value="NZ_JAHESF010000007.1"/>
</dbReference>
<evidence type="ECO:0000259" key="5">
    <source>
        <dbReference type="PROSITE" id="PS50109"/>
    </source>
</evidence>
<dbReference type="PROSITE" id="PS50005">
    <property type="entry name" value="TPR"/>
    <property type="match status" value="5"/>
</dbReference>
<dbReference type="PROSITE" id="PS50109">
    <property type="entry name" value="HIS_KIN"/>
    <property type="match status" value="1"/>
</dbReference>
<protein>
    <submittedName>
        <fullName evidence="6">Tetratricopeptide repeat protein</fullName>
    </submittedName>
</protein>
<keyword evidence="1" id="KW-0802">TPR repeat</keyword>
<dbReference type="Gene3D" id="1.25.40.10">
    <property type="entry name" value="Tetratricopeptide repeat domain"/>
    <property type="match status" value="2"/>
</dbReference>
<dbReference type="Gene3D" id="3.30.450.20">
    <property type="entry name" value="PAS domain"/>
    <property type="match status" value="1"/>
</dbReference>
<dbReference type="SMART" id="SM00028">
    <property type="entry name" value="TPR"/>
    <property type="match status" value="8"/>
</dbReference>
<keyword evidence="2" id="KW-0175">Coiled coil</keyword>
<feature type="signal peptide" evidence="4">
    <location>
        <begin position="1"/>
        <end position="20"/>
    </location>
</feature>
<dbReference type="Pfam" id="PF02518">
    <property type="entry name" value="HATPase_c"/>
    <property type="match status" value="1"/>
</dbReference>
<dbReference type="InterPro" id="IPR011495">
    <property type="entry name" value="Sig_transdc_His_kin_sub2_dim/P"/>
</dbReference>
<dbReference type="SUPFAM" id="SSF48452">
    <property type="entry name" value="TPR-like"/>
    <property type="match status" value="2"/>
</dbReference>
<evidence type="ECO:0000313" key="6">
    <source>
        <dbReference type="EMBL" id="MBT1696973.1"/>
    </source>
</evidence>
<feature type="repeat" description="TPR" evidence="1">
    <location>
        <begin position="238"/>
        <end position="271"/>
    </location>
</feature>
<feature type="repeat" description="TPR" evidence="1">
    <location>
        <begin position="358"/>
        <end position="391"/>
    </location>
</feature>
<feature type="repeat" description="TPR" evidence="1">
    <location>
        <begin position="118"/>
        <end position="151"/>
    </location>
</feature>
<keyword evidence="3" id="KW-0812">Transmembrane</keyword>